<dbReference type="InterPro" id="IPR011980">
    <property type="entry name" value="CntA-like"/>
</dbReference>
<dbReference type="Pfam" id="PF00496">
    <property type="entry name" value="SBP_bac_5"/>
    <property type="match status" value="1"/>
</dbReference>
<comment type="subcellular location">
    <subcellularLocation>
        <location evidence="1">Periplasm</location>
    </subcellularLocation>
</comment>
<dbReference type="GO" id="GO:0043190">
    <property type="term" value="C:ATP-binding cassette (ABC) transporter complex"/>
    <property type="evidence" value="ECO:0007669"/>
    <property type="project" value="InterPro"/>
</dbReference>
<dbReference type="RefSeq" id="WP_150038896.1">
    <property type="nucleotide sequence ID" value="NZ_OW485601.1"/>
</dbReference>
<accession>A0A5M6J1C5</accession>
<name>A0A5M6J1C5_9PROT</name>
<sequence length="526" mass="57871">MLRRSLLASSAGLAALACLPASATASRSTTVSVAWPVNVGPLNPHLYSPNQMFAQAMVYEPLVRYVEGGRIEPCLATAWTIEDDGRSYVFRLRENVRFTDGVAFDAAAVKANVDAVLANRPRHQWLDLINQIEGLDVLDAMTIRLRLRNPYYPTLLELALVRPLRFLSPAAIPPGGNTAAGIAAPIGTGPWKLAETVRGERDVFLRNNAYWGDAPQVERLVIKVVPDPTTRALALQSGEIDLLYGTDLLDSDAFRRLSADPRFTAAISPPLASRLLLLNSGRGPTTDPVVRWAILHAVNRPSLVRNILLDSEPVAETLFAPNFPYTDVPLEPFAFDRARATRLLDEAGWSLPAGGKVRTRQGQACSLDLAFIGTEALQKAIAETVQGDLARVGIAVRLIGEEASSFYARQKSGEFGMIFGDTWGAPYDPHAFMASMRTPSHGDWQAQRGLPMKAEIDRRISEVLVEADDTKRRAEYAWLLRTLHEQAVYLPISYLANKLVMRRTLGRMPFGPTRNEIPFERLALAG</sequence>
<reference evidence="5 6" key="1">
    <citation type="submission" date="2019-09" db="EMBL/GenBank/DDBJ databases">
        <title>Genome sequence of Rhodovastum atsumiense, a diverse member of the Acetobacteraceae family of non-sulfur purple photosynthetic bacteria.</title>
        <authorList>
            <person name="Meyer T."/>
            <person name="Kyndt J."/>
        </authorList>
    </citation>
    <scope>NUCLEOTIDE SEQUENCE [LARGE SCALE GENOMIC DNA]</scope>
    <source>
        <strain evidence="5 6">DSM 21279</strain>
    </source>
</reference>
<evidence type="ECO:0000256" key="2">
    <source>
        <dbReference type="ARBA" id="ARBA00005695"/>
    </source>
</evidence>
<dbReference type="AlphaFoldDB" id="A0A5M6J1C5"/>
<dbReference type="InterPro" id="IPR030678">
    <property type="entry name" value="Peptide/Ni-bd"/>
</dbReference>
<dbReference type="GO" id="GO:0015675">
    <property type="term" value="P:nickel cation transport"/>
    <property type="evidence" value="ECO:0007669"/>
    <property type="project" value="InterPro"/>
</dbReference>
<dbReference type="Gene3D" id="3.40.190.10">
    <property type="entry name" value="Periplasmic binding protein-like II"/>
    <property type="match status" value="1"/>
</dbReference>
<dbReference type="OrthoDB" id="9773508at2"/>
<keyword evidence="3" id="KW-0732">Signal</keyword>
<dbReference type="CDD" id="cd08489">
    <property type="entry name" value="PBP2_NikA"/>
    <property type="match status" value="1"/>
</dbReference>
<feature type="domain" description="Solute-binding protein family 5" evidence="4">
    <location>
        <begin position="71"/>
        <end position="442"/>
    </location>
</feature>
<feature type="chain" id="PRO_5024279641" evidence="3">
    <location>
        <begin position="24"/>
        <end position="526"/>
    </location>
</feature>
<dbReference type="PROSITE" id="PS51257">
    <property type="entry name" value="PROKAR_LIPOPROTEIN"/>
    <property type="match status" value="1"/>
</dbReference>
<dbReference type="GO" id="GO:0015833">
    <property type="term" value="P:peptide transport"/>
    <property type="evidence" value="ECO:0007669"/>
    <property type="project" value="TreeGrafter"/>
</dbReference>
<keyword evidence="6" id="KW-1185">Reference proteome</keyword>
<dbReference type="PIRSF" id="PIRSF002741">
    <property type="entry name" value="MppA"/>
    <property type="match status" value="1"/>
</dbReference>
<dbReference type="PANTHER" id="PTHR30290">
    <property type="entry name" value="PERIPLASMIC BINDING COMPONENT OF ABC TRANSPORTER"/>
    <property type="match status" value="1"/>
</dbReference>
<evidence type="ECO:0000259" key="4">
    <source>
        <dbReference type="Pfam" id="PF00496"/>
    </source>
</evidence>
<dbReference type="GO" id="GO:0016151">
    <property type="term" value="F:nickel cation binding"/>
    <property type="evidence" value="ECO:0007669"/>
    <property type="project" value="InterPro"/>
</dbReference>
<feature type="signal peptide" evidence="3">
    <location>
        <begin position="1"/>
        <end position="23"/>
    </location>
</feature>
<dbReference type="GO" id="GO:1904680">
    <property type="term" value="F:peptide transmembrane transporter activity"/>
    <property type="evidence" value="ECO:0007669"/>
    <property type="project" value="TreeGrafter"/>
</dbReference>
<dbReference type="EMBL" id="VWPK01000002">
    <property type="protein sequence ID" value="KAA5614400.1"/>
    <property type="molecule type" value="Genomic_DNA"/>
</dbReference>
<proteinExistence type="inferred from homology"/>
<comment type="caution">
    <text evidence="5">The sequence shown here is derived from an EMBL/GenBank/DDBJ whole genome shotgun (WGS) entry which is preliminary data.</text>
</comment>
<dbReference type="PANTHER" id="PTHR30290:SF37">
    <property type="entry name" value="NICKEL-BINDING PERIPLASMIC PROTEIN"/>
    <property type="match status" value="1"/>
</dbReference>
<dbReference type="Gene3D" id="3.10.105.10">
    <property type="entry name" value="Dipeptide-binding Protein, Domain 3"/>
    <property type="match status" value="1"/>
</dbReference>
<evidence type="ECO:0000256" key="1">
    <source>
        <dbReference type="ARBA" id="ARBA00004418"/>
    </source>
</evidence>
<gene>
    <name evidence="5" type="primary">nikA</name>
    <name evidence="5" type="ORF">F1189_02105</name>
</gene>
<dbReference type="GO" id="GO:0030288">
    <property type="term" value="C:outer membrane-bounded periplasmic space"/>
    <property type="evidence" value="ECO:0007669"/>
    <property type="project" value="UniProtKB-ARBA"/>
</dbReference>
<evidence type="ECO:0000256" key="3">
    <source>
        <dbReference type="SAM" id="SignalP"/>
    </source>
</evidence>
<dbReference type="GO" id="GO:0020037">
    <property type="term" value="F:heme binding"/>
    <property type="evidence" value="ECO:0007669"/>
    <property type="project" value="InterPro"/>
</dbReference>
<comment type="similarity">
    <text evidence="2">Belongs to the bacterial solute-binding protein 5 family.</text>
</comment>
<organism evidence="5 6">
    <name type="scientific">Rhodovastum atsumiense</name>
    <dbReference type="NCBI Taxonomy" id="504468"/>
    <lineage>
        <taxon>Bacteria</taxon>
        <taxon>Pseudomonadati</taxon>
        <taxon>Pseudomonadota</taxon>
        <taxon>Alphaproteobacteria</taxon>
        <taxon>Acetobacterales</taxon>
        <taxon>Acetobacteraceae</taxon>
        <taxon>Rhodovastum</taxon>
    </lineage>
</organism>
<dbReference type="SUPFAM" id="SSF53850">
    <property type="entry name" value="Periplasmic binding protein-like II"/>
    <property type="match status" value="1"/>
</dbReference>
<dbReference type="InterPro" id="IPR039424">
    <property type="entry name" value="SBP_5"/>
</dbReference>
<evidence type="ECO:0000313" key="6">
    <source>
        <dbReference type="Proteomes" id="UP000325255"/>
    </source>
</evidence>
<dbReference type="Proteomes" id="UP000325255">
    <property type="component" value="Unassembled WGS sequence"/>
</dbReference>
<evidence type="ECO:0000313" key="5">
    <source>
        <dbReference type="EMBL" id="KAA5614400.1"/>
    </source>
</evidence>
<dbReference type="InterPro" id="IPR000914">
    <property type="entry name" value="SBP_5_dom"/>
</dbReference>
<protein>
    <submittedName>
        <fullName evidence="5">Nickel ABC transporter, nickel/metallophore periplasmic binding protein</fullName>
    </submittedName>
</protein>
<dbReference type="NCBIfam" id="TIGR02294">
    <property type="entry name" value="nickel_nikA"/>
    <property type="match status" value="1"/>
</dbReference>